<dbReference type="InterPro" id="IPR021255">
    <property type="entry name" value="DUF2807"/>
</dbReference>
<feature type="domain" description="Putative auto-transporter adhesin head GIN" evidence="2">
    <location>
        <begin position="41"/>
        <end position="224"/>
    </location>
</feature>
<sequence>MTRTLLLAAALFVAAPAAFAQDNESITGNGKVVTANVPVQPFESLEASGVYELKLSQGDKESVKIEADENLQALFHVRNEGTKLVIDMGKRKNFNLKKSTKLTVYVTFRNLKRMDLQMVGSVRSEEALSFTDIKVKNNSVGNVSLKLTANSFDLDNNAVGNVTLSGKAQNAVFTSNAVGALRAGDFVVQTVTINNEGVGSAEVNAEKSLRVKDSFLGKVHNKGAAKAAKKEVI</sequence>
<evidence type="ECO:0000313" key="3">
    <source>
        <dbReference type="EMBL" id="TCZ69659.1"/>
    </source>
</evidence>
<feature type="signal peptide" evidence="1">
    <location>
        <begin position="1"/>
        <end position="20"/>
    </location>
</feature>
<dbReference type="Pfam" id="PF10988">
    <property type="entry name" value="DUF2807"/>
    <property type="match status" value="1"/>
</dbReference>
<comment type="caution">
    <text evidence="3">The sequence shown here is derived from an EMBL/GenBank/DDBJ whole genome shotgun (WGS) entry which is preliminary data.</text>
</comment>
<proteinExistence type="predicted"/>
<gene>
    <name evidence="3" type="ORF">E0486_12100</name>
</gene>
<dbReference type="Gene3D" id="2.160.20.120">
    <property type="match status" value="1"/>
</dbReference>
<dbReference type="RefSeq" id="WP_131852444.1">
    <property type="nucleotide sequence ID" value="NZ_SKFH01000019.1"/>
</dbReference>
<organism evidence="3 4">
    <name type="scientific">Flaviaesturariibacter aridisoli</name>
    <dbReference type="NCBI Taxonomy" id="2545761"/>
    <lineage>
        <taxon>Bacteria</taxon>
        <taxon>Pseudomonadati</taxon>
        <taxon>Bacteroidota</taxon>
        <taxon>Chitinophagia</taxon>
        <taxon>Chitinophagales</taxon>
        <taxon>Chitinophagaceae</taxon>
        <taxon>Flaviaestuariibacter</taxon>
    </lineage>
</organism>
<dbReference type="AlphaFoldDB" id="A0A4R4DXJ5"/>
<dbReference type="OrthoDB" id="942536at2"/>
<reference evidence="3 4" key="1">
    <citation type="submission" date="2019-03" db="EMBL/GenBank/DDBJ databases">
        <authorList>
            <person name="Kim M.K.M."/>
        </authorList>
    </citation>
    <scope>NUCLEOTIDE SEQUENCE [LARGE SCALE GENOMIC DNA]</scope>
    <source>
        <strain evidence="3 4">17J68-15</strain>
    </source>
</reference>
<accession>A0A4R4DXJ5</accession>
<feature type="chain" id="PRO_5020219396" evidence="1">
    <location>
        <begin position="21"/>
        <end position="233"/>
    </location>
</feature>
<keyword evidence="1" id="KW-0732">Signal</keyword>
<evidence type="ECO:0000313" key="4">
    <source>
        <dbReference type="Proteomes" id="UP000295164"/>
    </source>
</evidence>
<keyword evidence="4" id="KW-1185">Reference proteome</keyword>
<dbReference type="Proteomes" id="UP000295164">
    <property type="component" value="Unassembled WGS sequence"/>
</dbReference>
<evidence type="ECO:0000256" key="1">
    <source>
        <dbReference type="SAM" id="SignalP"/>
    </source>
</evidence>
<evidence type="ECO:0000259" key="2">
    <source>
        <dbReference type="Pfam" id="PF10988"/>
    </source>
</evidence>
<dbReference type="EMBL" id="SKFH01000019">
    <property type="protein sequence ID" value="TCZ69659.1"/>
    <property type="molecule type" value="Genomic_DNA"/>
</dbReference>
<name>A0A4R4DXJ5_9BACT</name>
<protein>
    <submittedName>
        <fullName evidence="3">DUF2807 domain-containing protein</fullName>
    </submittedName>
</protein>